<feature type="transmembrane region" description="Helical" evidence="1">
    <location>
        <begin position="72"/>
        <end position="93"/>
    </location>
</feature>
<feature type="non-terminal residue" evidence="2">
    <location>
        <position position="1"/>
    </location>
</feature>
<feature type="transmembrane region" description="Helical" evidence="1">
    <location>
        <begin position="41"/>
        <end position="66"/>
    </location>
</feature>
<evidence type="ECO:0000313" key="2">
    <source>
        <dbReference type="EMBL" id="RUS31471.1"/>
    </source>
</evidence>
<feature type="non-terminal residue" evidence="2">
    <location>
        <position position="193"/>
    </location>
</feature>
<comment type="caution">
    <text evidence="2">The sequence shown here is derived from an EMBL/GenBank/DDBJ whole genome shotgun (WGS) entry which is preliminary data.</text>
</comment>
<reference evidence="2 3" key="1">
    <citation type="journal article" date="2018" name="New Phytol.">
        <title>Phylogenomics of Endogonaceae and evolution of mycorrhizas within Mucoromycota.</title>
        <authorList>
            <person name="Chang Y."/>
            <person name="Desiro A."/>
            <person name="Na H."/>
            <person name="Sandor L."/>
            <person name="Lipzen A."/>
            <person name="Clum A."/>
            <person name="Barry K."/>
            <person name="Grigoriev I.V."/>
            <person name="Martin F.M."/>
            <person name="Stajich J.E."/>
            <person name="Smith M.E."/>
            <person name="Bonito G."/>
            <person name="Spatafora J.W."/>
        </authorList>
    </citation>
    <scope>NUCLEOTIDE SEQUENCE [LARGE SCALE GENOMIC DNA]</scope>
    <source>
        <strain evidence="2 3">AD002</strain>
    </source>
</reference>
<sequence>YSLTRSFFYLFCFQILASVHCKFINHHFFPKTLDMFRWYQIFIVVIKLDIFFFLGFSIQFLVLILHSGDIEYPLTILALPFTCLVLFLAIYAVRHESRQLMFAFFGGLAAGTAYFIFKLIRIWDLSQSSKYRYTKDFLTVFAGISLLLLLVTAVNAIICFMNFDKGLKAHLLRDAPAEDYQGNTTTDRILSLE</sequence>
<organism evidence="2 3">
    <name type="scientific">Jimgerdemannia flammicorona</name>
    <dbReference type="NCBI Taxonomy" id="994334"/>
    <lineage>
        <taxon>Eukaryota</taxon>
        <taxon>Fungi</taxon>
        <taxon>Fungi incertae sedis</taxon>
        <taxon>Mucoromycota</taxon>
        <taxon>Mucoromycotina</taxon>
        <taxon>Endogonomycetes</taxon>
        <taxon>Endogonales</taxon>
        <taxon>Endogonaceae</taxon>
        <taxon>Jimgerdemannia</taxon>
    </lineage>
</organism>
<keyword evidence="3" id="KW-1185">Reference proteome</keyword>
<dbReference type="PANTHER" id="PTHR34391">
    <property type="entry name" value="UPF0658 GOLGI APPARATUS MEMBRANE PROTEIN C1952.10C-RELATED"/>
    <property type="match status" value="1"/>
</dbReference>
<keyword evidence="1" id="KW-0812">Transmembrane</keyword>
<evidence type="ECO:0000313" key="3">
    <source>
        <dbReference type="Proteomes" id="UP000274822"/>
    </source>
</evidence>
<accession>A0A433QNW3</accession>
<dbReference type="GO" id="GO:0005794">
    <property type="term" value="C:Golgi apparatus"/>
    <property type="evidence" value="ECO:0007669"/>
    <property type="project" value="TreeGrafter"/>
</dbReference>
<gene>
    <name evidence="2" type="ORF">BC938DRAFT_477750</name>
</gene>
<name>A0A433QNW3_9FUNG</name>
<proteinExistence type="predicted"/>
<dbReference type="InterPro" id="IPR040410">
    <property type="entry name" value="UPF0658_Golgi"/>
</dbReference>
<dbReference type="EMBL" id="RBNJ01002923">
    <property type="protein sequence ID" value="RUS31471.1"/>
    <property type="molecule type" value="Genomic_DNA"/>
</dbReference>
<feature type="transmembrane region" description="Helical" evidence="1">
    <location>
        <begin position="100"/>
        <end position="117"/>
    </location>
</feature>
<feature type="transmembrane region" description="Helical" evidence="1">
    <location>
        <begin position="137"/>
        <end position="163"/>
    </location>
</feature>
<evidence type="ECO:0000256" key="1">
    <source>
        <dbReference type="SAM" id="Phobius"/>
    </source>
</evidence>
<dbReference type="PANTHER" id="PTHR34391:SF1">
    <property type="entry name" value="UPF0658 GOLGI APPARATUS MEMBRANE PROTEIN C1952.10C-RELATED"/>
    <property type="match status" value="1"/>
</dbReference>
<protein>
    <submittedName>
        <fullName evidence="2">Uncharacterized protein</fullName>
    </submittedName>
</protein>
<dbReference type="AlphaFoldDB" id="A0A433QNW3"/>
<dbReference type="Proteomes" id="UP000274822">
    <property type="component" value="Unassembled WGS sequence"/>
</dbReference>
<keyword evidence="1" id="KW-0472">Membrane</keyword>
<keyword evidence="1" id="KW-1133">Transmembrane helix</keyword>
<feature type="transmembrane region" description="Helical" evidence="1">
    <location>
        <begin position="6"/>
        <end position="29"/>
    </location>
</feature>